<gene>
    <name evidence="1" type="ORF">LG45_03790</name>
</gene>
<dbReference type="RefSeq" id="WP_035124529.1">
    <property type="nucleotide sequence ID" value="NZ_JRHH01000002.1"/>
</dbReference>
<name>A0A095SW00_9FLAO</name>
<dbReference type="eggNOG" id="ENOG5033J90">
    <property type="taxonomic scope" value="Bacteria"/>
</dbReference>
<organism evidence="1 2">
    <name type="scientific">Flavobacterium aquatile LMG 4008 = ATCC 11947</name>
    <dbReference type="NCBI Taxonomy" id="1453498"/>
    <lineage>
        <taxon>Bacteria</taxon>
        <taxon>Pseudomonadati</taxon>
        <taxon>Bacteroidota</taxon>
        <taxon>Flavobacteriia</taxon>
        <taxon>Flavobacteriales</taxon>
        <taxon>Flavobacteriaceae</taxon>
        <taxon>Flavobacterium</taxon>
    </lineage>
</organism>
<protein>
    <submittedName>
        <fullName evidence="1">Uncharacterized protein</fullName>
    </submittedName>
</protein>
<dbReference type="Proteomes" id="UP000029554">
    <property type="component" value="Unassembled WGS sequence"/>
</dbReference>
<evidence type="ECO:0000313" key="2">
    <source>
        <dbReference type="Proteomes" id="UP000029554"/>
    </source>
</evidence>
<proteinExistence type="predicted"/>
<dbReference type="OrthoDB" id="1350910at2"/>
<evidence type="ECO:0000313" key="1">
    <source>
        <dbReference type="EMBL" id="KGD68777.1"/>
    </source>
</evidence>
<dbReference type="EMBL" id="JRHH01000002">
    <property type="protein sequence ID" value="KGD68777.1"/>
    <property type="molecule type" value="Genomic_DNA"/>
</dbReference>
<dbReference type="AlphaFoldDB" id="A0A095SW00"/>
<comment type="caution">
    <text evidence="1">The sequence shown here is derived from an EMBL/GenBank/DDBJ whole genome shotgun (WGS) entry which is preliminary data.</text>
</comment>
<sequence>MKFKIATIIVLALCLFSCKKEIDGQEKKSEEVTNVAKDDLFRVGFNLIVKKDDNMHLYYTIDGSINFEEENSVWMPVKGSDKPQDVVFVLPEGIIPSLVRIDLGFGKNETQSDIDLKSFELSYMGKNEVVSGQEMFKYFTPFEGYTDIEPGTTILKRHKKDQASGPILYPQTILSEKINKVTSGGSPE</sequence>
<reference evidence="1 2" key="1">
    <citation type="submission" date="2014-09" db="EMBL/GenBank/DDBJ databases">
        <title>Whole Genome Shotgun of Flavobacterium aquatile LMG 4008.</title>
        <authorList>
            <person name="Gale A.N."/>
            <person name="Pipes S.E."/>
            <person name="Newman J.D."/>
        </authorList>
    </citation>
    <scope>NUCLEOTIDE SEQUENCE [LARGE SCALE GENOMIC DNA]</scope>
    <source>
        <strain evidence="1 2">LMG 4008</strain>
    </source>
</reference>
<keyword evidence="2" id="KW-1185">Reference proteome</keyword>
<dbReference type="STRING" id="1453498.LG45_03790"/>
<accession>A0A095SW00</accession>